<dbReference type="EMBL" id="KQ459594">
    <property type="protein sequence ID" value="KPI96154.1"/>
    <property type="molecule type" value="Genomic_DNA"/>
</dbReference>
<reference evidence="1 2" key="1">
    <citation type="journal article" date="2015" name="Nat. Commun.">
        <title>Outbred genome sequencing and CRISPR/Cas9 gene editing in butterflies.</title>
        <authorList>
            <person name="Li X."/>
            <person name="Fan D."/>
            <person name="Zhang W."/>
            <person name="Liu G."/>
            <person name="Zhang L."/>
            <person name="Zhao L."/>
            <person name="Fang X."/>
            <person name="Chen L."/>
            <person name="Dong Y."/>
            <person name="Chen Y."/>
            <person name="Ding Y."/>
            <person name="Zhao R."/>
            <person name="Feng M."/>
            <person name="Zhu Y."/>
            <person name="Feng Y."/>
            <person name="Jiang X."/>
            <person name="Zhu D."/>
            <person name="Xiang H."/>
            <person name="Feng X."/>
            <person name="Li S."/>
            <person name="Wang J."/>
            <person name="Zhang G."/>
            <person name="Kronforst M.R."/>
            <person name="Wang W."/>
        </authorList>
    </citation>
    <scope>NUCLEOTIDE SEQUENCE [LARGE SCALE GENOMIC DNA]</scope>
    <source>
        <strain evidence="1">Ya'a_city_454_Px</strain>
        <tissue evidence="1">Whole body</tissue>
    </source>
</reference>
<dbReference type="Proteomes" id="UP000053268">
    <property type="component" value="Unassembled WGS sequence"/>
</dbReference>
<organism evidence="1 2">
    <name type="scientific">Papilio xuthus</name>
    <name type="common">Asian swallowtail butterfly</name>
    <dbReference type="NCBI Taxonomy" id="66420"/>
    <lineage>
        <taxon>Eukaryota</taxon>
        <taxon>Metazoa</taxon>
        <taxon>Ecdysozoa</taxon>
        <taxon>Arthropoda</taxon>
        <taxon>Hexapoda</taxon>
        <taxon>Insecta</taxon>
        <taxon>Pterygota</taxon>
        <taxon>Neoptera</taxon>
        <taxon>Endopterygota</taxon>
        <taxon>Lepidoptera</taxon>
        <taxon>Glossata</taxon>
        <taxon>Ditrysia</taxon>
        <taxon>Papilionoidea</taxon>
        <taxon>Papilionidae</taxon>
        <taxon>Papilioninae</taxon>
        <taxon>Papilio</taxon>
    </lineage>
</organism>
<evidence type="ECO:0000313" key="2">
    <source>
        <dbReference type="Proteomes" id="UP000053268"/>
    </source>
</evidence>
<sequence length="820" mass="92982">MPTISSCVYSAHETRYSRRKYSMNFDISHESNDIRGGESNYRVTRCANDFIRNRIKSKQRACVRLATTYRNTPPHFAEINSLTFNLFYKSRKNSLTSLRYKLKTVKSLCYRKKIRIHLPQTVKHIHHHKKIYITNHPASSQYAPAFMPNAEGAVAVPTNIALPTVANIVPLNSVDILEDSVRTPGLTASSSKLIPLYHARGYYGPTHAEIDEQEFDLASIPEPADSYVVPSSIIASPPDTNHHTSKRIKVVKVSEPPRKKIIRKAKPKRIPVRKPVTSVQQENELPVSMFHEQFYSDVQDAGTIRKFKKPPRFEKIVDGNTEHIHTYSEEHIHKVVFDEEPKYTGVVGLEQISGIPAYTHSLIPLKQGQILAMPSDPYRTVAIPGSMGTPAQYEYAAYNPREVTHDHFFHDHGEIPEEVDMSRDIYNIPPKVTYNSQGIRIDSGLPKRLKNKYTHRPTKTSSGDYTYYENMYSSSRVKPTKAVAPAPLYVSQNDNGNQFKPVSTYRYKDGVSNKARNKIPTYFGKPTPDYRIKKPSNVPFSVSSKIVHDYKPTPQTYSGTAPGSNGLLAYEDQFANFKDSFVNNYEYDNYASSSNIHQAEDKNHHNTYGHHGRKGKKKSISTQNIRFGNQNVKYSENLANENIFTGDNDGAPSALDGESYDESVIYDSATSSVTGKESSPYQYYTVMAVKALADDQLTLPEASNNNYQYAEAPTPAITPNPTITTTTTSTPEYQTNENTFELTTRPNEIIQEYRYSKKYPENNAITVTNAPPLERHRGLKEMKNSDNFHKIRLRSSEKYTNNVISRTTTERSQVKYGDKI</sequence>
<keyword evidence="2" id="KW-1185">Reference proteome</keyword>
<accession>A0A194PTS2</accession>
<name>A0A194PTS2_PAPXU</name>
<dbReference type="AlphaFoldDB" id="A0A194PTS2"/>
<proteinExistence type="predicted"/>
<gene>
    <name evidence="1" type="ORF">RR46_06888</name>
</gene>
<evidence type="ECO:0000313" key="1">
    <source>
        <dbReference type="EMBL" id="KPI96154.1"/>
    </source>
</evidence>
<protein>
    <submittedName>
        <fullName evidence="1">Uncharacterized protein</fullName>
    </submittedName>
</protein>